<dbReference type="EMBL" id="JARKIK010000008">
    <property type="protein sequence ID" value="KAK8750176.1"/>
    <property type="molecule type" value="Genomic_DNA"/>
</dbReference>
<name>A0AAW0Y074_CHEQU</name>
<dbReference type="Proteomes" id="UP001445076">
    <property type="component" value="Unassembled WGS sequence"/>
</dbReference>
<accession>A0AAW0Y074</accession>
<proteinExistence type="predicted"/>
<evidence type="ECO:0000313" key="2">
    <source>
        <dbReference type="EMBL" id="KAK8750176.1"/>
    </source>
</evidence>
<keyword evidence="3" id="KW-1185">Reference proteome</keyword>
<reference evidence="2 3" key="1">
    <citation type="journal article" date="2024" name="BMC Genomics">
        <title>Genome assembly of redclaw crayfish (Cherax quadricarinatus) provides insights into its immune adaptation and hypoxia tolerance.</title>
        <authorList>
            <person name="Liu Z."/>
            <person name="Zheng J."/>
            <person name="Li H."/>
            <person name="Fang K."/>
            <person name="Wang S."/>
            <person name="He J."/>
            <person name="Zhou D."/>
            <person name="Weng S."/>
            <person name="Chi M."/>
            <person name="Gu Z."/>
            <person name="He J."/>
            <person name="Li F."/>
            <person name="Wang M."/>
        </authorList>
    </citation>
    <scope>NUCLEOTIDE SEQUENCE [LARGE SCALE GENOMIC DNA]</scope>
    <source>
        <strain evidence="2">ZL_2023a</strain>
    </source>
</reference>
<feature type="region of interest" description="Disordered" evidence="1">
    <location>
        <begin position="1"/>
        <end position="50"/>
    </location>
</feature>
<dbReference type="AlphaFoldDB" id="A0AAW0Y074"/>
<comment type="caution">
    <text evidence="2">The sequence shown here is derived from an EMBL/GenBank/DDBJ whole genome shotgun (WGS) entry which is preliminary data.</text>
</comment>
<gene>
    <name evidence="2" type="ORF">OTU49_015282</name>
</gene>
<evidence type="ECO:0000313" key="3">
    <source>
        <dbReference type="Proteomes" id="UP001445076"/>
    </source>
</evidence>
<feature type="compositionally biased region" description="Low complexity" evidence="1">
    <location>
        <begin position="24"/>
        <end position="49"/>
    </location>
</feature>
<evidence type="ECO:0000256" key="1">
    <source>
        <dbReference type="SAM" id="MobiDB-lite"/>
    </source>
</evidence>
<organism evidence="2 3">
    <name type="scientific">Cherax quadricarinatus</name>
    <name type="common">Australian red claw crayfish</name>
    <dbReference type="NCBI Taxonomy" id="27406"/>
    <lineage>
        <taxon>Eukaryota</taxon>
        <taxon>Metazoa</taxon>
        <taxon>Ecdysozoa</taxon>
        <taxon>Arthropoda</taxon>
        <taxon>Crustacea</taxon>
        <taxon>Multicrustacea</taxon>
        <taxon>Malacostraca</taxon>
        <taxon>Eumalacostraca</taxon>
        <taxon>Eucarida</taxon>
        <taxon>Decapoda</taxon>
        <taxon>Pleocyemata</taxon>
        <taxon>Astacidea</taxon>
        <taxon>Parastacoidea</taxon>
        <taxon>Parastacidae</taxon>
        <taxon>Cherax</taxon>
    </lineage>
</organism>
<sequence>MSGFRVPGVIDKPLDHHLPPSSPPSFTTSSSPITPSSPSTPTIYTSSTTHHSNQCCFPSVSTHTFNAPPPPHSRGLCQGTGEGFFMHAVPTEQTSLPSIPFTDLLRQSSIRQSSLALKLDAKFRPIAPPILLILNTTLKV</sequence>
<protein>
    <submittedName>
        <fullName evidence="2">Uncharacterized protein</fullName>
    </submittedName>
</protein>